<feature type="region of interest" description="Disordered" evidence="2">
    <location>
        <begin position="586"/>
        <end position="623"/>
    </location>
</feature>
<dbReference type="PANTHER" id="PTHR34649:SF1">
    <property type="entry name" value="CILIA- AND FLAGELLA-ASSOCIATED PROTEIN 99"/>
    <property type="match status" value="1"/>
</dbReference>
<dbReference type="Proteomes" id="UP000515152">
    <property type="component" value="Chromosome 14"/>
</dbReference>
<feature type="region of interest" description="Disordered" evidence="2">
    <location>
        <begin position="173"/>
        <end position="199"/>
    </location>
</feature>
<dbReference type="PANTHER" id="PTHR34649">
    <property type="entry name" value="CILIA- AND FLAGELLA-ASSOCIATED PROTEIN 99"/>
    <property type="match status" value="1"/>
</dbReference>
<proteinExistence type="predicted"/>
<accession>A0A6P8GLL6</accession>
<name>A0A6P8GLL6_CLUHA</name>
<organism evidence="3 4">
    <name type="scientific">Clupea harengus</name>
    <name type="common">Atlantic herring</name>
    <dbReference type="NCBI Taxonomy" id="7950"/>
    <lineage>
        <taxon>Eukaryota</taxon>
        <taxon>Metazoa</taxon>
        <taxon>Chordata</taxon>
        <taxon>Craniata</taxon>
        <taxon>Vertebrata</taxon>
        <taxon>Euteleostomi</taxon>
        <taxon>Actinopterygii</taxon>
        <taxon>Neopterygii</taxon>
        <taxon>Teleostei</taxon>
        <taxon>Clupei</taxon>
        <taxon>Clupeiformes</taxon>
        <taxon>Clupeoidei</taxon>
        <taxon>Clupeidae</taxon>
        <taxon>Clupea</taxon>
    </lineage>
</organism>
<reference evidence="4" key="1">
    <citation type="submission" date="2025-08" db="UniProtKB">
        <authorList>
            <consortium name="RefSeq"/>
        </authorList>
    </citation>
    <scope>IDENTIFICATION</scope>
</reference>
<keyword evidence="3" id="KW-1185">Reference proteome</keyword>
<dbReference type="GeneID" id="105902121"/>
<keyword evidence="1" id="KW-0175">Coiled coil</keyword>
<dbReference type="OrthoDB" id="10262255at2759"/>
<evidence type="ECO:0000313" key="3">
    <source>
        <dbReference type="Proteomes" id="UP000515152"/>
    </source>
</evidence>
<dbReference type="RefSeq" id="XP_031435720.1">
    <property type="nucleotide sequence ID" value="XM_031579860.2"/>
</dbReference>
<sequence>MSNYKELMREASTLLDAFQPYEQCVETFIEDVSTFLEKKYDSEDTSFLLDIVSGCIEQKKVLDVVVNTFYDHHGKLELKADHNQFSVVCYIAIFLLEDIGLQRFSKIIKSQDISKMHKFLSFLFRISNLTTWIQGEWSLIYDAAYVEQNWIGPLLRWSPRVEELLEQLSRRMSSGSLPKKAPASHTQPKEFALTKPKPRSLPIPEPIPAQQKHQPVKPNIFKPPKEQQLLEELRQKNRQKAQRVLYEANTQQFKCAKPQKSEKTTKALSEIKQAQDAELKFDAVFTSGTPSTHKVNSLPIRLNTTTILREGALYNKQLEGEVRRLERVAEGASEPSGFLQWQQQMRERDEREQHHLQEQRHLEGKISHVEAALARTRITHSNQQRAQLKKEETAELMRGYAARRLQEERGMKELVEQVGEGHKNSRVARAKLHDFKQRVVREVCEQSRELLARALDEAQEEMSRKLELIGQIRAIESIPRTQPKLLDDTETAGHALLGEMSLAELRERLCVLRAAQERHLQDRKEHIQQEKKDREQLLLDQLDNIATYRTAMELAAEHRQEERVCRPSPRELLQEDERLQALRHTLQEKQQQRQQLTHTHTHKHTQHAHKHTNTHTLKQWDQRKKALEDHQWEELEKRLQKSVHQGAPNTV</sequence>
<protein>
    <submittedName>
        <fullName evidence="4">Cilia- and flagella-associated protein 99 isoform X1</fullName>
    </submittedName>
</protein>
<feature type="compositionally biased region" description="Basic residues" evidence="2">
    <location>
        <begin position="599"/>
        <end position="613"/>
    </location>
</feature>
<gene>
    <name evidence="4" type="primary">cfap99</name>
</gene>
<dbReference type="KEGG" id="char:105902121"/>
<evidence type="ECO:0000256" key="1">
    <source>
        <dbReference type="SAM" id="Coils"/>
    </source>
</evidence>
<keyword evidence="4" id="KW-0282">Flagellum</keyword>
<dbReference type="CTD" id="402160"/>
<dbReference type="AlphaFoldDB" id="A0A6P8GLL6"/>
<dbReference type="InterPro" id="IPR039341">
    <property type="entry name" value="CFAP99"/>
</dbReference>
<keyword evidence="4" id="KW-0969">Cilium</keyword>
<feature type="coiled-coil region" evidence="1">
    <location>
        <begin position="441"/>
        <end position="468"/>
    </location>
</feature>
<evidence type="ECO:0000313" key="4">
    <source>
        <dbReference type="RefSeq" id="XP_031435720.1"/>
    </source>
</evidence>
<evidence type="ECO:0000256" key="2">
    <source>
        <dbReference type="SAM" id="MobiDB-lite"/>
    </source>
</evidence>
<keyword evidence="4" id="KW-0966">Cell projection</keyword>